<gene>
    <name evidence="1" type="ORF">HPBE_LOCUS7815</name>
</gene>
<organism evidence="2 3">
    <name type="scientific">Heligmosomoides polygyrus</name>
    <name type="common">Parasitic roundworm</name>
    <dbReference type="NCBI Taxonomy" id="6339"/>
    <lineage>
        <taxon>Eukaryota</taxon>
        <taxon>Metazoa</taxon>
        <taxon>Ecdysozoa</taxon>
        <taxon>Nematoda</taxon>
        <taxon>Chromadorea</taxon>
        <taxon>Rhabditida</taxon>
        <taxon>Rhabditina</taxon>
        <taxon>Rhabditomorpha</taxon>
        <taxon>Strongyloidea</taxon>
        <taxon>Heligmosomidae</taxon>
        <taxon>Heligmosomoides</taxon>
    </lineage>
</organism>
<evidence type="ECO:0000313" key="2">
    <source>
        <dbReference type="Proteomes" id="UP000050761"/>
    </source>
</evidence>
<keyword evidence="2" id="KW-1185">Reference proteome</keyword>
<protein>
    <submittedName>
        <fullName evidence="1 3">Uncharacterized protein</fullName>
    </submittedName>
</protein>
<name>A0A183FKV4_HELPZ</name>
<dbReference type="Proteomes" id="UP000050761">
    <property type="component" value="Unassembled WGS sequence"/>
</dbReference>
<accession>A0A3P7Z807</accession>
<accession>A0A183FKV4</accession>
<evidence type="ECO:0000313" key="1">
    <source>
        <dbReference type="EMBL" id="VDO73713.1"/>
    </source>
</evidence>
<dbReference type="AlphaFoldDB" id="A0A183FKV4"/>
<dbReference type="EMBL" id="UZAH01025979">
    <property type="protein sequence ID" value="VDO73713.1"/>
    <property type="molecule type" value="Genomic_DNA"/>
</dbReference>
<dbReference type="WBParaSite" id="HPBE_0000781401-mRNA-1">
    <property type="protein sequence ID" value="HPBE_0000781401-mRNA-1"/>
    <property type="gene ID" value="HPBE_0000781401"/>
</dbReference>
<reference evidence="1 2" key="1">
    <citation type="submission" date="2018-11" db="EMBL/GenBank/DDBJ databases">
        <authorList>
            <consortium name="Pathogen Informatics"/>
        </authorList>
    </citation>
    <scope>NUCLEOTIDE SEQUENCE [LARGE SCALE GENOMIC DNA]</scope>
</reference>
<evidence type="ECO:0000313" key="3">
    <source>
        <dbReference type="WBParaSite" id="HPBE_0000781401-mRNA-1"/>
    </source>
</evidence>
<sequence>MFDIYKARNDVELGNSMPPFVSTLHAFDPKLESLVSVTITIRGCMRLTESALGVLMERLTKRKTVCSAVPRFKRRLIGLPTTEKQSPGQFERPISICAVAASRQSTRRLTCQNPGCLIIYCYARAKERQPAAKRGSSDGIVDALQRSQDVII</sequence>
<proteinExistence type="predicted"/>
<reference evidence="3" key="2">
    <citation type="submission" date="2019-09" db="UniProtKB">
        <authorList>
            <consortium name="WormBaseParasite"/>
        </authorList>
    </citation>
    <scope>IDENTIFICATION</scope>
</reference>